<protein>
    <recommendedName>
        <fullName evidence="7">EGF-like domain-containing protein</fullName>
    </recommendedName>
</protein>
<feature type="domain" description="GPR128 GAIN subdomain B" evidence="4">
    <location>
        <begin position="261"/>
        <end position="302"/>
    </location>
</feature>
<dbReference type="InterPro" id="IPR053986">
    <property type="entry name" value="GPR128_GAIN_subdom_B"/>
</dbReference>
<sequence length="351" mass="37972">TTGPPCSCLNGGFCQDSACVCPSEWAGPFCDIECVFLYSFCTVNFCEDSVYTVNVSENVMKNLTFERTIVGQYSSSKEKCEPNTVNGNSPIAVRMCSRKGIIPVLEPPSILNCNENLDSLVLQVETADASNVSTIASNTQILTSIPSRLTTQNISVAANIAVKILRKPNISEHSQAPVAVLTTVSQLLDANETEFNNNNLVNVTASLTKTMEEFSLMGNVTQPNVAVQSVPLKLNSTILFLAQKGKLGHVVGFTGTRSEGSSNDGRVGFVLYQNDKLFQSRVYKSKINLSKQIVSGNVDGGRASGVEIAFNPKAFQIKYKYAKPLEYVSYVGVGLSIAGLITTILFQIFTR</sequence>
<keyword evidence="1" id="KW-1133">Transmembrane helix</keyword>
<evidence type="ECO:0000259" key="2">
    <source>
        <dbReference type="Pfam" id="PF22257"/>
    </source>
</evidence>
<accession>A0A226N1U4</accession>
<dbReference type="Pfam" id="PF22259">
    <property type="entry name" value="GPR128_GAIN_subdomA"/>
    <property type="match status" value="1"/>
</dbReference>
<comment type="caution">
    <text evidence="5">The sequence shown here is derived from an EMBL/GenBank/DDBJ whole genome shotgun (WGS) entry which is preliminary data.</text>
</comment>
<evidence type="ECO:0000259" key="3">
    <source>
        <dbReference type="Pfam" id="PF22259"/>
    </source>
</evidence>
<dbReference type="InterPro" id="IPR053984">
    <property type="entry name" value="GPR128_N"/>
</dbReference>
<evidence type="ECO:0008006" key="7">
    <source>
        <dbReference type="Google" id="ProtNLM"/>
    </source>
</evidence>
<dbReference type="InterPro" id="IPR053985">
    <property type="entry name" value="GPR128_GAIN_subdom_A"/>
</dbReference>
<dbReference type="Pfam" id="PF22261">
    <property type="entry name" value="GPR128_GAIN_subdom_B"/>
    <property type="match status" value="1"/>
</dbReference>
<feature type="domain" description="GPR128 N-terminal" evidence="2">
    <location>
        <begin position="15"/>
        <end position="97"/>
    </location>
</feature>
<keyword evidence="6" id="KW-1185">Reference proteome</keyword>
<dbReference type="AlphaFoldDB" id="A0A226N1U4"/>
<gene>
    <name evidence="5" type="ORF">ASZ78_010423</name>
</gene>
<feature type="domain" description="GPR128 GAIN subdomain A" evidence="3">
    <location>
        <begin position="117"/>
        <end position="216"/>
    </location>
</feature>
<dbReference type="PANTHER" id="PTHR47767">
    <property type="entry name" value="ADHESION G PROTEIN-COUPLED RECEPTOR G7"/>
    <property type="match status" value="1"/>
</dbReference>
<dbReference type="STRING" id="9009.A0A226N1U4"/>
<dbReference type="PANTHER" id="PTHR47767:SF1">
    <property type="entry name" value="ADHESION G PROTEIN-COUPLED RECEPTOR G7"/>
    <property type="match status" value="1"/>
</dbReference>
<name>A0A226N1U4_CALSU</name>
<dbReference type="InterPro" id="IPR053066">
    <property type="entry name" value="ADGR_G7"/>
</dbReference>
<organism evidence="5 6">
    <name type="scientific">Callipepla squamata</name>
    <name type="common">Scaled quail</name>
    <dbReference type="NCBI Taxonomy" id="9009"/>
    <lineage>
        <taxon>Eukaryota</taxon>
        <taxon>Metazoa</taxon>
        <taxon>Chordata</taxon>
        <taxon>Craniata</taxon>
        <taxon>Vertebrata</taxon>
        <taxon>Euteleostomi</taxon>
        <taxon>Archelosauria</taxon>
        <taxon>Archosauria</taxon>
        <taxon>Dinosauria</taxon>
        <taxon>Saurischia</taxon>
        <taxon>Theropoda</taxon>
        <taxon>Coelurosauria</taxon>
        <taxon>Aves</taxon>
        <taxon>Neognathae</taxon>
        <taxon>Galloanserae</taxon>
        <taxon>Galliformes</taxon>
        <taxon>Odontophoridae</taxon>
        <taxon>Callipepla</taxon>
    </lineage>
</organism>
<evidence type="ECO:0000259" key="4">
    <source>
        <dbReference type="Pfam" id="PF22261"/>
    </source>
</evidence>
<keyword evidence="1" id="KW-0812">Transmembrane</keyword>
<dbReference type="EMBL" id="MCFN01000266">
    <property type="protein sequence ID" value="OXB61566.1"/>
    <property type="molecule type" value="Genomic_DNA"/>
</dbReference>
<evidence type="ECO:0000313" key="6">
    <source>
        <dbReference type="Proteomes" id="UP000198323"/>
    </source>
</evidence>
<reference evidence="5 6" key="1">
    <citation type="submission" date="2016-07" db="EMBL/GenBank/DDBJ databases">
        <title>Disparate Historic Effective Population Sizes Predicted by Modern Levels of Genome Diversity for the Scaled Quail (Callipepla squamata) and the Northern Bobwhite (Colinus virginianus): Inferences from First and Second Generation Draft Genome Assemblies for Sympatric New World Quail.</title>
        <authorList>
            <person name="Oldeschulte D.L."/>
            <person name="Halley Y.A."/>
            <person name="Bhattarai E.K."/>
            <person name="Brashear W.A."/>
            <person name="Hill J."/>
            <person name="Metz R.P."/>
            <person name="Johnson C.D."/>
            <person name="Rollins D."/>
            <person name="Peterson M.J."/>
            <person name="Bickhart D.M."/>
            <person name="Decker J.E."/>
            <person name="Seabury C.M."/>
        </authorList>
    </citation>
    <scope>NUCLEOTIDE SEQUENCE [LARGE SCALE GENOMIC DNA]</scope>
    <source>
        <strain evidence="5 6">Texas</strain>
        <tissue evidence="5">Leg muscle</tissue>
    </source>
</reference>
<evidence type="ECO:0000313" key="5">
    <source>
        <dbReference type="EMBL" id="OXB61566.1"/>
    </source>
</evidence>
<feature type="non-terminal residue" evidence="5">
    <location>
        <position position="1"/>
    </location>
</feature>
<dbReference type="Pfam" id="PF22257">
    <property type="entry name" value="GPR128_N"/>
    <property type="match status" value="1"/>
</dbReference>
<dbReference type="Proteomes" id="UP000198323">
    <property type="component" value="Unassembled WGS sequence"/>
</dbReference>
<keyword evidence="1" id="KW-0472">Membrane</keyword>
<feature type="transmembrane region" description="Helical" evidence="1">
    <location>
        <begin position="327"/>
        <end position="349"/>
    </location>
</feature>
<evidence type="ECO:0000256" key="1">
    <source>
        <dbReference type="SAM" id="Phobius"/>
    </source>
</evidence>
<proteinExistence type="predicted"/>
<dbReference type="OrthoDB" id="1100386at2759"/>